<evidence type="ECO:0000256" key="2">
    <source>
        <dbReference type="ARBA" id="ARBA00022679"/>
    </source>
</evidence>
<feature type="domain" description="Sulfotransferase" evidence="3">
    <location>
        <begin position="36"/>
        <end position="294"/>
    </location>
</feature>
<organism evidence="4 5">
    <name type="scientific">Amblyomma americanum</name>
    <name type="common">Lone star tick</name>
    <dbReference type="NCBI Taxonomy" id="6943"/>
    <lineage>
        <taxon>Eukaryota</taxon>
        <taxon>Metazoa</taxon>
        <taxon>Ecdysozoa</taxon>
        <taxon>Arthropoda</taxon>
        <taxon>Chelicerata</taxon>
        <taxon>Arachnida</taxon>
        <taxon>Acari</taxon>
        <taxon>Parasitiformes</taxon>
        <taxon>Ixodida</taxon>
        <taxon>Ixodoidea</taxon>
        <taxon>Ixodidae</taxon>
        <taxon>Amblyomminae</taxon>
        <taxon>Amblyomma</taxon>
    </lineage>
</organism>
<dbReference type="InterPro" id="IPR027417">
    <property type="entry name" value="P-loop_NTPase"/>
</dbReference>
<dbReference type="Pfam" id="PF00685">
    <property type="entry name" value="Sulfotransfer_1"/>
    <property type="match status" value="1"/>
</dbReference>
<evidence type="ECO:0000259" key="3">
    <source>
        <dbReference type="Pfam" id="PF00685"/>
    </source>
</evidence>
<dbReference type="EMBL" id="JARKHS020011330">
    <property type="protein sequence ID" value="KAK8777913.1"/>
    <property type="molecule type" value="Genomic_DNA"/>
</dbReference>
<dbReference type="PANTHER" id="PTHR11783">
    <property type="entry name" value="SULFOTRANSFERASE SULT"/>
    <property type="match status" value="1"/>
</dbReference>
<dbReference type="SUPFAM" id="SSF52540">
    <property type="entry name" value="P-loop containing nucleoside triphosphate hydrolases"/>
    <property type="match status" value="1"/>
</dbReference>
<keyword evidence="5" id="KW-1185">Reference proteome</keyword>
<keyword evidence="2" id="KW-0808">Transferase</keyword>
<accession>A0AAQ4ETV7</accession>
<comment type="similarity">
    <text evidence="1">Belongs to the sulfotransferase 1 family.</text>
</comment>
<comment type="caution">
    <text evidence="4">The sequence shown here is derived from an EMBL/GenBank/DDBJ whole genome shotgun (WGS) entry which is preliminary data.</text>
</comment>
<evidence type="ECO:0000313" key="5">
    <source>
        <dbReference type="Proteomes" id="UP001321473"/>
    </source>
</evidence>
<reference evidence="4 5" key="1">
    <citation type="journal article" date="2023" name="Arcadia Sci">
        <title>De novo assembly of a long-read Amblyomma americanum tick genome.</title>
        <authorList>
            <person name="Chou S."/>
            <person name="Poskanzer K.E."/>
            <person name="Rollins M."/>
            <person name="Thuy-Boun P.S."/>
        </authorList>
    </citation>
    <scope>NUCLEOTIDE SEQUENCE [LARGE SCALE GENOMIC DNA]</scope>
    <source>
        <strain evidence="4">F_SG_1</strain>
        <tissue evidence="4">Salivary glands</tissue>
    </source>
</reference>
<name>A0AAQ4ETV7_AMBAM</name>
<dbReference type="Proteomes" id="UP001321473">
    <property type="component" value="Unassembled WGS sequence"/>
</dbReference>
<proteinExistence type="inferred from homology"/>
<evidence type="ECO:0000256" key="1">
    <source>
        <dbReference type="ARBA" id="ARBA00005771"/>
    </source>
</evidence>
<dbReference type="GO" id="GO:0008146">
    <property type="term" value="F:sulfotransferase activity"/>
    <property type="evidence" value="ECO:0007669"/>
    <property type="project" value="InterPro"/>
</dbReference>
<dbReference type="AlphaFoldDB" id="A0AAQ4ETV7"/>
<sequence>MPGRRPYGRVVDGVLRCPLVDPDIFRKSLSFRAADGDVVQYTYPKSGSHWVQYIMQLIINAGQRISSYSELTRNFRVIEYMNCTNWNSDLPVKLFLTHQPLQRETMNKAAKYIYMARNPWDVCVSLYRISTELSTGTFQDSTFEEFFDVFIEGDLGYGDYFEHVASGYALKNEANVFFITYEELKKDIRDVVLRLGHFLGEGYGQTLERDRQKLQNVIQWSKAEHMRKAIVIDLKGNQVPEWDDLFKRNKLQSKHGVDGDKSKCALVKDAKVGSWKECFTPELLTRFEKKIQEEGDKASFMELWADIRAEAIALSRASN</sequence>
<dbReference type="InterPro" id="IPR000863">
    <property type="entry name" value="Sulfotransferase_dom"/>
</dbReference>
<dbReference type="Gene3D" id="3.40.50.300">
    <property type="entry name" value="P-loop containing nucleotide triphosphate hydrolases"/>
    <property type="match status" value="1"/>
</dbReference>
<protein>
    <recommendedName>
        <fullName evidence="3">Sulfotransferase domain-containing protein</fullName>
    </recommendedName>
</protein>
<gene>
    <name evidence="4" type="ORF">V5799_020746</name>
</gene>
<evidence type="ECO:0000313" key="4">
    <source>
        <dbReference type="EMBL" id="KAK8777913.1"/>
    </source>
</evidence>